<organism evidence="1">
    <name type="scientific">Spodoptera frugiperda</name>
    <name type="common">Fall armyworm</name>
    <dbReference type="NCBI Taxonomy" id="7108"/>
    <lineage>
        <taxon>Eukaryota</taxon>
        <taxon>Metazoa</taxon>
        <taxon>Ecdysozoa</taxon>
        <taxon>Arthropoda</taxon>
        <taxon>Hexapoda</taxon>
        <taxon>Insecta</taxon>
        <taxon>Pterygota</taxon>
        <taxon>Neoptera</taxon>
        <taxon>Endopterygota</taxon>
        <taxon>Lepidoptera</taxon>
        <taxon>Glossata</taxon>
        <taxon>Ditrysia</taxon>
        <taxon>Noctuoidea</taxon>
        <taxon>Noctuidae</taxon>
        <taxon>Amphipyrinae</taxon>
        <taxon>Spodoptera</taxon>
    </lineage>
</organism>
<dbReference type="AlphaFoldDB" id="A0A2H1W2V2"/>
<protein>
    <submittedName>
        <fullName evidence="1">SFRICE_032863</fullName>
    </submittedName>
</protein>
<dbReference type="EMBL" id="ODYU01005939">
    <property type="protein sequence ID" value="SOQ47353.1"/>
    <property type="molecule type" value="Genomic_DNA"/>
</dbReference>
<sequence>MSNVKYTSDNQRIVAGTELGERTKRVRADVTLYWRSPLAKPANVWVKRTGETQTIAPPNKVTSGEAFSAGTVAITQRRKSRHRSITERTHAHSTHTGNRVRYYMRLTDFSITPVIPRISAEGGQYIERDGAMKQHSTQLSMRLVLPYMLDYGNCLLLFP</sequence>
<reference evidence="1" key="1">
    <citation type="submission" date="2016-07" db="EMBL/GenBank/DDBJ databases">
        <authorList>
            <person name="Bretaudeau A."/>
        </authorList>
    </citation>
    <scope>NUCLEOTIDE SEQUENCE</scope>
    <source>
        <strain evidence="1">Rice</strain>
        <tissue evidence="1">Whole body</tissue>
    </source>
</reference>
<accession>A0A2H1W2V2</accession>
<gene>
    <name evidence="1" type="ORF">SFRICE_032863</name>
</gene>
<proteinExistence type="predicted"/>
<name>A0A2H1W2V2_SPOFR</name>
<evidence type="ECO:0000313" key="1">
    <source>
        <dbReference type="EMBL" id="SOQ47353.1"/>
    </source>
</evidence>